<protein>
    <submittedName>
        <fullName evidence="5">Transcriptional regulator, AraC family</fullName>
    </submittedName>
</protein>
<keyword evidence="6" id="KW-1185">Reference proteome</keyword>
<sequence>MLRSLSVHLDDFIPGWRTQSERIPYHVLILVLEGNVSYRIDGRDYVAEPGDLLLVPAGTRRAGSTHPSGPHRKFTATFTFDAEAGGAVPLLRENRFIRFKPRHFPYLEQRFERLFEEFRSSEAYGTFVCEAILLELLGLAARELDKPELTPIQARYAERMKRHLMEHYREQVEIRDLARLIGRSPNYAASVFRETIGLSPIRYVHQLRVAEAGRLLLHSDMTVARIAEYLGYYDTSYFFRMFKKHTSLSPTDYVARGGRRDGRPPLAD</sequence>
<dbReference type="Gene3D" id="1.10.10.60">
    <property type="entry name" value="Homeodomain-like"/>
    <property type="match status" value="1"/>
</dbReference>
<dbReference type="InterPro" id="IPR014710">
    <property type="entry name" value="RmlC-like_jellyroll"/>
</dbReference>
<evidence type="ECO:0000256" key="1">
    <source>
        <dbReference type="ARBA" id="ARBA00023015"/>
    </source>
</evidence>
<evidence type="ECO:0000256" key="2">
    <source>
        <dbReference type="ARBA" id="ARBA00023125"/>
    </source>
</evidence>
<dbReference type="InterPro" id="IPR037923">
    <property type="entry name" value="HTH-like"/>
</dbReference>
<evidence type="ECO:0000313" key="6">
    <source>
        <dbReference type="Proteomes" id="UP000234789"/>
    </source>
</evidence>
<dbReference type="SUPFAM" id="SSF46689">
    <property type="entry name" value="Homeodomain-like"/>
    <property type="match status" value="2"/>
</dbReference>
<dbReference type="AlphaFoldDB" id="A0A2N5N4I9"/>
<dbReference type="EMBL" id="NFEZ01000004">
    <property type="protein sequence ID" value="PLT45264.1"/>
    <property type="molecule type" value="Genomic_DNA"/>
</dbReference>
<dbReference type="SMART" id="SM00342">
    <property type="entry name" value="HTH_ARAC"/>
    <property type="match status" value="1"/>
</dbReference>
<proteinExistence type="predicted"/>
<dbReference type="Pfam" id="PF12833">
    <property type="entry name" value="HTH_18"/>
    <property type="match status" value="1"/>
</dbReference>
<evidence type="ECO:0000313" key="5">
    <source>
        <dbReference type="EMBL" id="PLT45264.1"/>
    </source>
</evidence>
<dbReference type="InterPro" id="IPR009057">
    <property type="entry name" value="Homeodomain-like_sf"/>
</dbReference>
<keyword evidence="3" id="KW-0804">Transcription</keyword>
<accession>A0A2N5N4I9</accession>
<dbReference type="Gene3D" id="2.60.120.10">
    <property type="entry name" value="Jelly Rolls"/>
    <property type="match status" value="1"/>
</dbReference>
<organism evidence="5 6">
    <name type="scientific">Paenibacillus pasadenensis</name>
    <dbReference type="NCBI Taxonomy" id="217090"/>
    <lineage>
        <taxon>Bacteria</taxon>
        <taxon>Bacillati</taxon>
        <taxon>Bacillota</taxon>
        <taxon>Bacilli</taxon>
        <taxon>Bacillales</taxon>
        <taxon>Paenibacillaceae</taxon>
        <taxon>Paenibacillus</taxon>
    </lineage>
</organism>
<dbReference type="PANTHER" id="PTHR43280:SF2">
    <property type="entry name" value="HTH-TYPE TRANSCRIPTIONAL REGULATOR EXSA"/>
    <property type="match status" value="1"/>
</dbReference>
<comment type="caution">
    <text evidence="5">The sequence shown here is derived from an EMBL/GenBank/DDBJ whole genome shotgun (WGS) entry which is preliminary data.</text>
</comment>
<dbReference type="RefSeq" id="WP_101808912.1">
    <property type="nucleotide sequence ID" value="NZ_NFEZ01000004.1"/>
</dbReference>
<dbReference type="PANTHER" id="PTHR43280">
    <property type="entry name" value="ARAC-FAMILY TRANSCRIPTIONAL REGULATOR"/>
    <property type="match status" value="1"/>
</dbReference>
<evidence type="ECO:0000256" key="3">
    <source>
        <dbReference type="ARBA" id="ARBA00023163"/>
    </source>
</evidence>
<dbReference type="Proteomes" id="UP000234789">
    <property type="component" value="Unassembled WGS sequence"/>
</dbReference>
<dbReference type="Pfam" id="PF02311">
    <property type="entry name" value="AraC_binding"/>
    <property type="match status" value="1"/>
</dbReference>
<evidence type="ECO:0000259" key="4">
    <source>
        <dbReference type="PROSITE" id="PS01124"/>
    </source>
</evidence>
<gene>
    <name evidence="5" type="ORF">B8V81_3695</name>
</gene>
<dbReference type="InterPro" id="IPR003313">
    <property type="entry name" value="AraC-bd"/>
</dbReference>
<feature type="domain" description="HTH araC/xylS-type" evidence="4">
    <location>
        <begin position="158"/>
        <end position="256"/>
    </location>
</feature>
<dbReference type="InterPro" id="IPR018060">
    <property type="entry name" value="HTH_AraC"/>
</dbReference>
<dbReference type="GO" id="GO:0003700">
    <property type="term" value="F:DNA-binding transcription factor activity"/>
    <property type="evidence" value="ECO:0007669"/>
    <property type="project" value="InterPro"/>
</dbReference>
<keyword evidence="1" id="KW-0805">Transcription regulation</keyword>
<dbReference type="GO" id="GO:0043565">
    <property type="term" value="F:sequence-specific DNA binding"/>
    <property type="evidence" value="ECO:0007669"/>
    <property type="project" value="InterPro"/>
</dbReference>
<dbReference type="SUPFAM" id="SSF51215">
    <property type="entry name" value="Regulatory protein AraC"/>
    <property type="match status" value="1"/>
</dbReference>
<keyword evidence="2" id="KW-0238">DNA-binding</keyword>
<reference evidence="5 6" key="1">
    <citation type="submission" date="2017-05" db="EMBL/GenBank/DDBJ databases">
        <title>Functional genome analysis of Paenibacillus pasadenensis strain R16: insights on endophytic life style and antifungal activity.</title>
        <authorList>
            <person name="Passera A."/>
            <person name="Marcolungo L."/>
            <person name="Casati P."/>
            <person name="Brasca M."/>
            <person name="Quaglino F."/>
            <person name="Delledonne M."/>
        </authorList>
    </citation>
    <scope>NUCLEOTIDE SEQUENCE [LARGE SCALE GENOMIC DNA]</scope>
    <source>
        <strain evidence="5 6">R16</strain>
    </source>
</reference>
<name>A0A2N5N4I9_9BACL</name>
<dbReference type="PROSITE" id="PS01124">
    <property type="entry name" value="HTH_ARAC_FAMILY_2"/>
    <property type="match status" value="1"/>
</dbReference>